<dbReference type="InterPro" id="IPR053139">
    <property type="entry name" value="Surface_bspA-like"/>
</dbReference>
<protein>
    <recommendedName>
        <fullName evidence="3">Leucine rich repeat containing protein BspA family protein</fullName>
    </recommendedName>
</protein>
<dbReference type="RefSeq" id="XP_004255058.1">
    <property type="nucleotide sequence ID" value="XM_004255010.1"/>
</dbReference>
<dbReference type="OMA" id="EAFSECN"/>
<dbReference type="InterPro" id="IPR032675">
    <property type="entry name" value="LRR_dom_sf"/>
</dbReference>
<dbReference type="SUPFAM" id="SSF52058">
    <property type="entry name" value="L domain-like"/>
    <property type="match status" value="1"/>
</dbReference>
<dbReference type="Gene3D" id="3.80.10.10">
    <property type="entry name" value="Ribonuclease Inhibitor"/>
    <property type="match status" value="1"/>
</dbReference>
<dbReference type="GeneID" id="14887139"/>
<dbReference type="KEGG" id="eiv:EIN_226700"/>
<evidence type="ECO:0008006" key="3">
    <source>
        <dbReference type="Google" id="ProtNLM"/>
    </source>
</evidence>
<evidence type="ECO:0000313" key="1">
    <source>
        <dbReference type="EMBL" id="ELP88287.1"/>
    </source>
</evidence>
<dbReference type="Pfam" id="PF13306">
    <property type="entry name" value="LRR_5"/>
    <property type="match status" value="1"/>
</dbReference>
<accession>A0A0A1U2J8</accession>
<name>A0A0A1U2J8_ENTIV</name>
<dbReference type="InterPro" id="IPR026906">
    <property type="entry name" value="LRR_5"/>
</dbReference>
<dbReference type="AlphaFoldDB" id="A0A0A1U2J8"/>
<dbReference type="PANTHER" id="PTHR45661:SF3">
    <property type="entry name" value="IG-LIKE DOMAIN-CONTAINING PROTEIN"/>
    <property type="match status" value="1"/>
</dbReference>
<reference evidence="1 2" key="1">
    <citation type="submission" date="2012-10" db="EMBL/GenBank/DDBJ databases">
        <authorList>
            <person name="Zafar N."/>
            <person name="Inman J."/>
            <person name="Hall N."/>
            <person name="Lorenzi H."/>
            <person name="Caler E."/>
        </authorList>
    </citation>
    <scope>NUCLEOTIDE SEQUENCE [LARGE SCALE GENOMIC DNA]</scope>
    <source>
        <strain evidence="1 2">IP1</strain>
    </source>
</reference>
<dbReference type="OrthoDB" id="25907at2759"/>
<dbReference type="Proteomes" id="UP000014680">
    <property type="component" value="Unassembled WGS sequence"/>
</dbReference>
<dbReference type="VEuPathDB" id="AmoebaDB:EIN_226700"/>
<organism evidence="1 2">
    <name type="scientific">Entamoeba invadens IP1</name>
    <dbReference type="NCBI Taxonomy" id="370355"/>
    <lineage>
        <taxon>Eukaryota</taxon>
        <taxon>Amoebozoa</taxon>
        <taxon>Evosea</taxon>
        <taxon>Archamoebae</taxon>
        <taxon>Mastigamoebida</taxon>
        <taxon>Entamoebidae</taxon>
        <taxon>Entamoeba</taxon>
    </lineage>
</organism>
<dbReference type="EMBL" id="KB206756">
    <property type="protein sequence ID" value="ELP88287.1"/>
    <property type="molecule type" value="Genomic_DNA"/>
</dbReference>
<gene>
    <name evidence="1" type="ORF">EIN_226700</name>
</gene>
<keyword evidence="2" id="KW-1185">Reference proteome</keyword>
<dbReference type="PANTHER" id="PTHR45661">
    <property type="entry name" value="SURFACE ANTIGEN"/>
    <property type="match status" value="1"/>
</dbReference>
<proteinExistence type="predicted"/>
<sequence>MGGVDRYSMMIIGKYFESVKDFKVVMMVSRKFNLLSEMYHFNPVPLTSLKENKLFPNIETYHLYSKSDFDLEFPNKVIHYLMTYEDAIGLPQNIECTNVAFSREDVKLFGGEIPTSKEVQSLSSSCFKSSTEQRCVVPQNIKVIGDECFSLSGKLHAISLSSNITVIPQRCFWGCRRLSAIENCRQILVVKDEAFSECNSLRDISIESVEALGYHSFYQCKKLTSISFGSTLSSLGCGCFCECISLSEITLPLKVTVLPKSCFADCSNLHTINGNITKYGSGALYNTQMNPTPLLRLAFRKAF</sequence>
<evidence type="ECO:0000313" key="2">
    <source>
        <dbReference type="Proteomes" id="UP000014680"/>
    </source>
</evidence>